<evidence type="ECO:0000313" key="2">
    <source>
        <dbReference type="Proteomes" id="UP000492821"/>
    </source>
</evidence>
<feature type="region of interest" description="Disordered" evidence="1">
    <location>
        <begin position="23"/>
        <end position="75"/>
    </location>
</feature>
<reference evidence="2" key="1">
    <citation type="journal article" date="2013" name="Genetics">
        <title>The draft genome and transcriptome of Panagrellus redivivus are shaped by the harsh demands of a free-living lifestyle.</title>
        <authorList>
            <person name="Srinivasan J."/>
            <person name="Dillman A.R."/>
            <person name="Macchietto M.G."/>
            <person name="Heikkinen L."/>
            <person name="Lakso M."/>
            <person name="Fracchia K.M."/>
            <person name="Antoshechkin I."/>
            <person name="Mortazavi A."/>
            <person name="Wong G."/>
            <person name="Sternberg P.W."/>
        </authorList>
    </citation>
    <scope>NUCLEOTIDE SEQUENCE [LARGE SCALE GENOMIC DNA]</scope>
    <source>
        <strain evidence="2">MT8872</strain>
    </source>
</reference>
<sequence>MRPSMEIYACSCRTTARATASRDAVGAGDHHAIASGDGRQPRLPEHNTKKRSTDGRRPLAIRQQRSSLHGRLPAV</sequence>
<reference evidence="3" key="2">
    <citation type="submission" date="2020-10" db="UniProtKB">
        <authorList>
            <consortium name="WormBaseParasite"/>
        </authorList>
    </citation>
    <scope>IDENTIFICATION</scope>
</reference>
<evidence type="ECO:0000313" key="3">
    <source>
        <dbReference type="WBParaSite" id="Pan_g16863.t1"/>
    </source>
</evidence>
<evidence type="ECO:0000256" key="1">
    <source>
        <dbReference type="SAM" id="MobiDB-lite"/>
    </source>
</evidence>
<keyword evidence="2" id="KW-1185">Reference proteome</keyword>
<protein>
    <submittedName>
        <fullName evidence="3">DUF1534 domain-containing protein</fullName>
    </submittedName>
</protein>
<organism evidence="2 3">
    <name type="scientific">Panagrellus redivivus</name>
    <name type="common">Microworm</name>
    <dbReference type="NCBI Taxonomy" id="6233"/>
    <lineage>
        <taxon>Eukaryota</taxon>
        <taxon>Metazoa</taxon>
        <taxon>Ecdysozoa</taxon>
        <taxon>Nematoda</taxon>
        <taxon>Chromadorea</taxon>
        <taxon>Rhabditida</taxon>
        <taxon>Tylenchina</taxon>
        <taxon>Panagrolaimomorpha</taxon>
        <taxon>Panagrolaimoidea</taxon>
        <taxon>Panagrolaimidae</taxon>
        <taxon>Panagrellus</taxon>
    </lineage>
</organism>
<dbReference type="AlphaFoldDB" id="A0A7E4V5Z7"/>
<feature type="compositionally biased region" description="Basic and acidic residues" evidence="1">
    <location>
        <begin position="39"/>
        <end position="57"/>
    </location>
</feature>
<name>A0A7E4V5Z7_PANRE</name>
<dbReference type="Proteomes" id="UP000492821">
    <property type="component" value="Unassembled WGS sequence"/>
</dbReference>
<dbReference type="WBParaSite" id="Pan_g16863.t1">
    <property type="protein sequence ID" value="Pan_g16863.t1"/>
    <property type="gene ID" value="Pan_g16863"/>
</dbReference>
<proteinExistence type="predicted"/>
<accession>A0A7E4V5Z7</accession>